<organism evidence="3 4">
    <name type="scientific">Culicoidibacter larvae</name>
    <dbReference type="NCBI Taxonomy" id="2579976"/>
    <lineage>
        <taxon>Bacteria</taxon>
        <taxon>Bacillati</taxon>
        <taxon>Bacillota</taxon>
        <taxon>Culicoidibacteria</taxon>
        <taxon>Culicoidibacterales</taxon>
        <taxon>Culicoidibacteraceae</taxon>
        <taxon>Culicoidibacter</taxon>
    </lineage>
</organism>
<sequence>MQKIKDMSLQSKIIIGVVATVIIAIVAAGGVYGYNLYSVYEAQQELNAQYKSQVQILQDKQDEFSTLIADNTKTVNDLEYLNADEKQQVIDTLQVDTPVIVIISTVDTNNYTDADIAEVAAQVDTVQKQLDTFKGEQSPFEVKLAETQKTALTNIVNSKTGELQNQYSVDHQKHVAEQKKIVTDLIAVGKYDEAWANMSIVSEAYANADQWTRNNMPAAPTGGTGTYNGGTGTGTGGAGSGGGTQGGGTSGGTDGGGSNTECRPVAGGETCGGTGKPDWWPKP</sequence>
<evidence type="ECO:0000256" key="2">
    <source>
        <dbReference type="SAM" id="Phobius"/>
    </source>
</evidence>
<evidence type="ECO:0000313" key="3">
    <source>
        <dbReference type="EMBL" id="TLG77338.1"/>
    </source>
</evidence>
<dbReference type="InParanoid" id="A0A5R8QH62"/>
<accession>A0A5R8QH62</accession>
<keyword evidence="4" id="KW-1185">Reference proteome</keyword>
<proteinExistence type="predicted"/>
<feature type="compositionally biased region" description="Gly residues" evidence="1">
    <location>
        <begin position="222"/>
        <end position="258"/>
    </location>
</feature>
<dbReference type="EMBL" id="VBWP01000001">
    <property type="protein sequence ID" value="TLG77338.1"/>
    <property type="molecule type" value="Genomic_DNA"/>
</dbReference>
<protein>
    <submittedName>
        <fullName evidence="3">Uncharacterized protein</fullName>
    </submittedName>
</protein>
<keyword evidence="2" id="KW-0812">Transmembrane</keyword>
<dbReference type="AlphaFoldDB" id="A0A5R8QH62"/>
<comment type="caution">
    <text evidence="3">The sequence shown here is derived from an EMBL/GenBank/DDBJ whole genome shotgun (WGS) entry which is preliminary data.</text>
</comment>
<feature type="region of interest" description="Disordered" evidence="1">
    <location>
        <begin position="216"/>
        <end position="283"/>
    </location>
</feature>
<keyword evidence="2" id="KW-1133">Transmembrane helix</keyword>
<keyword evidence="2" id="KW-0472">Membrane</keyword>
<name>A0A5R8QH62_9FIRM</name>
<feature type="transmembrane region" description="Helical" evidence="2">
    <location>
        <begin position="12"/>
        <end position="34"/>
    </location>
</feature>
<dbReference type="RefSeq" id="WP_138189946.1">
    <property type="nucleotide sequence ID" value="NZ_VBWP01000001.1"/>
</dbReference>
<dbReference type="Proteomes" id="UP000306912">
    <property type="component" value="Unassembled WGS sequence"/>
</dbReference>
<evidence type="ECO:0000256" key="1">
    <source>
        <dbReference type="SAM" id="MobiDB-lite"/>
    </source>
</evidence>
<gene>
    <name evidence="3" type="ORF">FEZ08_01595</name>
</gene>
<reference evidence="3 4" key="1">
    <citation type="submission" date="2019-05" db="EMBL/GenBank/DDBJ databases">
        <title>Culicoidintestinum kansasii gen. nov., sp. nov. from the gastrointestinal tract of the biting midge, Culicoides sonorensis.</title>
        <authorList>
            <person name="Neupane S."/>
            <person name="Ghosh A."/>
            <person name="Gunther S."/>
            <person name="Martin K."/>
            <person name="Zurek L."/>
        </authorList>
    </citation>
    <scope>NUCLEOTIDE SEQUENCE [LARGE SCALE GENOMIC DNA]</scope>
    <source>
        <strain evidence="3 4">CS-1</strain>
    </source>
</reference>
<evidence type="ECO:0000313" key="4">
    <source>
        <dbReference type="Proteomes" id="UP000306912"/>
    </source>
</evidence>